<accession>A0A3M7QVQ9</accession>
<sequence length="76" mass="9139">MIKVRKEKIHMDVMEYSPKTSLVIIDHIFVDKNRDLVDSIKFVCSQIKIDMELSLEYFYFFKLLNDLLKIVSKIRL</sequence>
<evidence type="ECO:0000313" key="2">
    <source>
        <dbReference type="Proteomes" id="UP000276133"/>
    </source>
</evidence>
<protein>
    <submittedName>
        <fullName evidence="1">Uncharacterized protein</fullName>
    </submittedName>
</protein>
<name>A0A3M7QVQ9_BRAPC</name>
<reference evidence="1 2" key="1">
    <citation type="journal article" date="2018" name="Sci. Rep.">
        <title>Genomic signatures of local adaptation to the degree of environmental predictability in rotifers.</title>
        <authorList>
            <person name="Franch-Gras L."/>
            <person name="Hahn C."/>
            <person name="Garcia-Roger E.M."/>
            <person name="Carmona M.J."/>
            <person name="Serra M."/>
            <person name="Gomez A."/>
        </authorList>
    </citation>
    <scope>NUCLEOTIDE SEQUENCE [LARGE SCALE GENOMIC DNA]</scope>
    <source>
        <strain evidence="1">HYR1</strain>
    </source>
</reference>
<comment type="caution">
    <text evidence="1">The sequence shown here is derived from an EMBL/GenBank/DDBJ whole genome shotgun (WGS) entry which is preliminary data.</text>
</comment>
<organism evidence="1 2">
    <name type="scientific">Brachionus plicatilis</name>
    <name type="common">Marine rotifer</name>
    <name type="synonym">Brachionus muelleri</name>
    <dbReference type="NCBI Taxonomy" id="10195"/>
    <lineage>
        <taxon>Eukaryota</taxon>
        <taxon>Metazoa</taxon>
        <taxon>Spiralia</taxon>
        <taxon>Gnathifera</taxon>
        <taxon>Rotifera</taxon>
        <taxon>Eurotatoria</taxon>
        <taxon>Monogononta</taxon>
        <taxon>Pseudotrocha</taxon>
        <taxon>Ploima</taxon>
        <taxon>Brachionidae</taxon>
        <taxon>Brachionus</taxon>
    </lineage>
</organism>
<dbReference type="Proteomes" id="UP000276133">
    <property type="component" value="Unassembled WGS sequence"/>
</dbReference>
<dbReference type="EMBL" id="REGN01005010">
    <property type="protein sequence ID" value="RNA15204.1"/>
    <property type="molecule type" value="Genomic_DNA"/>
</dbReference>
<gene>
    <name evidence="1" type="ORF">BpHYR1_007505</name>
</gene>
<dbReference type="AlphaFoldDB" id="A0A3M7QVQ9"/>
<keyword evidence="2" id="KW-1185">Reference proteome</keyword>
<proteinExistence type="predicted"/>
<evidence type="ECO:0000313" key="1">
    <source>
        <dbReference type="EMBL" id="RNA15204.1"/>
    </source>
</evidence>